<dbReference type="SMART" id="SM00855">
    <property type="entry name" value="PGAM"/>
    <property type="match status" value="1"/>
</dbReference>
<dbReference type="EMBL" id="OZ019902">
    <property type="protein sequence ID" value="CAK9194556.1"/>
    <property type="molecule type" value="Genomic_DNA"/>
</dbReference>
<organism evidence="1 2">
    <name type="scientific">Sphagnum troendelagicum</name>
    <dbReference type="NCBI Taxonomy" id="128251"/>
    <lineage>
        <taxon>Eukaryota</taxon>
        <taxon>Viridiplantae</taxon>
        <taxon>Streptophyta</taxon>
        <taxon>Embryophyta</taxon>
        <taxon>Bryophyta</taxon>
        <taxon>Sphagnophytina</taxon>
        <taxon>Sphagnopsida</taxon>
        <taxon>Sphagnales</taxon>
        <taxon>Sphagnaceae</taxon>
        <taxon>Sphagnum</taxon>
    </lineage>
</organism>
<dbReference type="Proteomes" id="UP001497512">
    <property type="component" value="Chromosome 10"/>
</dbReference>
<dbReference type="CDD" id="cd07067">
    <property type="entry name" value="HP_PGM_like"/>
    <property type="match status" value="1"/>
</dbReference>
<proteinExistence type="predicted"/>
<evidence type="ECO:0000313" key="1">
    <source>
        <dbReference type="EMBL" id="CAK9194556.1"/>
    </source>
</evidence>
<dbReference type="PANTHER" id="PTHR47623">
    <property type="entry name" value="OS09G0287300 PROTEIN"/>
    <property type="match status" value="1"/>
</dbReference>
<name>A0ABP0TEI4_9BRYO</name>
<sequence>MVVTCVVGDGLSWSTISCFHHRTKIRECDRFASSQPKNSIRFECRKLLGSAALLQSLFCETDDELRTRRSRRRGSDLRSDGKFGYARQGFQTTTKQHLRVAYTTTTENIVSGGRLRPKELGKRRLILLRHAKSSWSDRSLKDHERPLSKRGRQAAADIANKLEQQGWSPGLILCSDAVRTRETLDIMQAHVSDVREAAVRFLGSFYSIAAMDGQTAQHLQESILKYSSDDVTTVMCMGHNRGWEEAASLLSGVSVELKTANAALLEAPGSSWQEAFDKAGMGGWKLVGIMKPDMADVEGGVL</sequence>
<dbReference type="SUPFAM" id="SSF53254">
    <property type="entry name" value="Phosphoglycerate mutase-like"/>
    <property type="match status" value="1"/>
</dbReference>
<dbReference type="Pfam" id="PF00300">
    <property type="entry name" value="His_Phos_1"/>
    <property type="match status" value="1"/>
</dbReference>
<evidence type="ECO:0008006" key="3">
    <source>
        <dbReference type="Google" id="ProtNLM"/>
    </source>
</evidence>
<dbReference type="InterPro" id="IPR029033">
    <property type="entry name" value="His_PPase_superfam"/>
</dbReference>
<keyword evidence="2" id="KW-1185">Reference proteome</keyword>
<dbReference type="Gene3D" id="3.40.50.1240">
    <property type="entry name" value="Phosphoglycerate mutase-like"/>
    <property type="match status" value="1"/>
</dbReference>
<reference evidence="1" key="1">
    <citation type="submission" date="2024-02" db="EMBL/GenBank/DDBJ databases">
        <authorList>
            <consortium name="ELIXIR-Norway"/>
            <consortium name="Elixir Norway"/>
        </authorList>
    </citation>
    <scope>NUCLEOTIDE SEQUENCE</scope>
</reference>
<dbReference type="PANTHER" id="PTHR47623:SF1">
    <property type="entry name" value="OS09G0287300 PROTEIN"/>
    <property type="match status" value="1"/>
</dbReference>
<dbReference type="InterPro" id="IPR013078">
    <property type="entry name" value="His_Pase_superF_clade-1"/>
</dbReference>
<evidence type="ECO:0000313" key="2">
    <source>
        <dbReference type="Proteomes" id="UP001497512"/>
    </source>
</evidence>
<protein>
    <recommendedName>
        <fullName evidence="3">Phosphoglycerate mutase-like protein</fullName>
    </recommendedName>
</protein>
<gene>
    <name evidence="1" type="ORF">CSSPTR1EN2_LOCUS2585</name>
</gene>
<accession>A0ABP0TEI4</accession>